<reference evidence="1 2" key="1">
    <citation type="submission" date="2024-09" db="EMBL/GenBank/DDBJ databases">
        <title>Rethinking Asexuality: The Enigmatic Case of Functional Sexual Genes in Lepraria (Stereocaulaceae).</title>
        <authorList>
            <person name="Doellman M."/>
            <person name="Sun Y."/>
            <person name="Barcenas-Pena A."/>
            <person name="Lumbsch H.T."/>
            <person name="Grewe F."/>
        </authorList>
    </citation>
    <scope>NUCLEOTIDE SEQUENCE [LARGE SCALE GENOMIC DNA]</scope>
    <source>
        <strain evidence="1 2">Grewe 0041</strain>
    </source>
</reference>
<keyword evidence="2" id="KW-1185">Reference proteome</keyword>
<comment type="caution">
    <text evidence="1">The sequence shown here is derived from an EMBL/GenBank/DDBJ whole genome shotgun (WGS) entry which is preliminary data.</text>
</comment>
<organism evidence="1 2">
    <name type="scientific">Lepraria finkii</name>
    <dbReference type="NCBI Taxonomy" id="1340010"/>
    <lineage>
        <taxon>Eukaryota</taxon>
        <taxon>Fungi</taxon>
        <taxon>Dikarya</taxon>
        <taxon>Ascomycota</taxon>
        <taxon>Pezizomycotina</taxon>
        <taxon>Lecanoromycetes</taxon>
        <taxon>OSLEUM clade</taxon>
        <taxon>Lecanoromycetidae</taxon>
        <taxon>Lecanorales</taxon>
        <taxon>Lecanorineae</taxon>
        <taxon>Stereocaulaceae</taxon>
        <taxon>Lepraria</taxon>
    </lineage>
</organism>
<protein>
    <submittedName>
        <fullName evidence="1">Uncharacterized protein</fullName>
    </submittedName>
</protein>
<gene>
    <name evidence="1" type="ORF">ABVK25_000234</name>
</gene>
<proteinExistence type="predicted"/>
<dbReference type="Proteomes" id="UP001590951">
    <property type="component" value="Unassembled WGS sequence"/>
</dbReference>
<accession>A0ABR4BMB5</accession>
<name>A0ABR4BMB5_9LECA</name>
<evidence type="ECO:0000313" key="2">
    <source>
        <dbReference type="Proteomes" id="UP001590951"/>
    </source>
</evidence>
<evidence type="ECO:0000313" key="1">
    <source>
        <dbReference type="EMBL" id="KAL2058942.1"/>
    </source>
</evidence>
<dbReference type="EMBL" id="JBHFEH010000001">
    <property type="protein sequence ID" value="KAL2058942.1"/>
    <property type="molecule type" value="Genomic_DNA"/>
</dbReference>
<sequence>MTSIWFLTPSPPSSQPVRALLRPLPNLARQPNDANHDNITGAELGDVTIPTPYGWQAVATIDVGTTAVSPVQPHSPPGTIFFNGNDDTRVHSFNAGNGIKYFNLMSIYNTCAVDVPTSCTSKPLALRRVVVRSLRPSCLIRVPLILSTSSF</sequence>